<protein>
    <submittedName>
        <fullName evidence="2">Uncharacterized protein</fullName>
    </submittedName>
</protein>
<evidence type="ECO:0000313" key="3">
    <source>
        <dbReference type="Proteomes" id="UP000799764"/>
    </source>
</evidence>
<evidence type="ECO:0000256" key="1">
    <source>
        <dbReference type="SAM" id="Phobius"/>
    </source>
</evidence>
<keyword evidence="1" id="KW-0472">Membrane</keyword>
<name>A0A9P4PC98_9PLEO</name>
<keyword evidence="1" id="KW-1133">Transmembrane helix</keyword>
<dbReference type="Proteomes" id="UP000799764">
    <property type="component" value="Unassembled WGS sequence"/>
</dbReference>
<accession>A0A9P4PC98</accession>
<feature type="transmembrane region" description="Helical" evidence="1">
    <location>
        <begin position="174"/>
        <end position="194"/>
    </location>
</feature>
<dbReference type="AlphaFoldDB" id="A0A9P4PC98"/>
<evidence type="ECO:0000313" key="2">
    <source>
        <dbReference type="EMBL" id="KAF2440444.1"/>
    </source>
</evidence>
<feature type="transmembrane region" description="Helical" evidence="1">
    <location>
        <begin position="33"/>
        <end position="56"/>
    </location>
</feature>
<dbReference type="EMBL" id="MU001507">
    <property type="protein sequence ID" value="KAF2440444.1"/>
    <property type="molecule type" value="Genomic_DNA"/>
</dbReference>
<feature type="transmembrane region" description="Helical" evidence="1">
    <location>
        <begin position="109"/>
        <end position="132"/>
    </location>
</feature>
<keyword evidence="1" id="KW-0812">Transmembrane</keyword>
<sequence length="383" mass="43154">MFIRLRTFLRDMWVEARQDVCSIRWRTALLWRLPITIWTLGLPVLLIFLCLIKYIIGVSDIACTPGGQFSLVPYHYNYWSTESVFQITLAFGELSFGVAKFIDIAWDVVFGRIGQLVLVLFSSHVFSIYVTASMETAPITYNSYRAIFLEPNPSFWSTVALIRDFTSRRSLHSNLAMVFMVATMTFTIAFPTLASAMTGYTSAQKAYVPDHQNGNMIRFDNFGLLLYTIHDGERVGLTNEYLVTTGKTGDPIIPKYGYMLHTHTACSAFRFAAGYTTPDFNSSVLNAAASAFELDNNCLLQNNVTAYVGQYRFNGSSNSQSTFMNHQLDAPTLNISAASFNDYTLFGFSHVTLDPRNMLWVWSNDTYNETYLTQKGTCQASGV</sequence>
<reference evidence="2" key="1">
    <citation type="journal article" date="2020" name="Stud. Mycol.">
        <title>101 Dothideomycetes genomes: a test case for predicting lifestyles and emergence of pathogens.</title>
        <authorList>
            <person name="Haridas S."/>
            <person name="Albert R."/>
            <person name="Binder M."/>
            <person name="Bloem J."/>
            <person name="Labutti K."/>
            <person name="Salamov A."/>
            <person name="Andreopoulos B."/>
            <person name="Baker S."/>
            <person name="Barry K."/>
            <person name="Bills G."/>
            <person name="Bluhm B."/>
            <person name="Cannon C."/>
            <person name="Castanera R."/>
            <person name="Culley D."/>
            <person name="Daum C."/>
            <person name="Ezra D."/>
            <person name="Gonzalez J."/>
            <person name="Henrissat B."/>
            <person name="Kuo A."/>
            <person name="Liang C."/>
            <person name="Lipzen A."/>
            <person name="Lutzoni F."/>
            <person name="Magnuson J."/>
            <person name="Mondo S."/>
            <person name="Nolan M."/>
            <person name="Ohm R."/>
            <person name="Pangilinan J."/>
            <person name="Park H.-J."/>
            <person name="Ramirez L."/>
            <person name="Alfaro M."/>
            <person name="Sun H."/>
            <person name="Tritt A."/>
            <person name="Yoshinaga Y."/>
            <person name="Zwiers L.-H."/>
            <person name="Turgeon B."/>
            <person name="Goodwin S."/>
            <person name="Spatafora J."/>
            <person name="Crous P."/>
            <person name="Grigoriev I."/>
        </authorList>
    </citation>
    <scope>NUCLEOTIDE SEQUENCE</scope>
    <source>
        <strain evidence="2">CBS 690.94</strain>
    </source>
</reference>
<dbReference type="OrthoDB" id="3903561at2759"/>
<comment type="caution">
    <text evidence="2">The sequence shown here is derived from an EMBL/GenBank/DDBJ whole genome shotgun (WGS) entry which is preliminary data.</text>
</comment>
<gene>
    <name evidence="2" type="ORF">P171DRAFT_100866</name>
</gene>
<proteinExistence type="predicted"/>
<organism evidence="2 3">
    <name type="scientific">Karstenula rhodostoma CBS 690.94</name>
    <dbReference type="NCBI Taxonomy" id="1392251"/>
    <lineage>
        <taxon>Eukaryota</taxon>
        <taxon>Fungi</taxon>
        <taxon>Dikarya</taxon>
        <taxon>Ascomycota</taxon>
        <taxon>Pezizomycotina</taxon>
        <taxon>Dothideomycetes</taxon>
        <taxon>Pleosporomycetidae</taxon>
        <taxon>Pleosporales</taxon>
        <taxon>Massarineae</taxon>
        <taxon>Didymosphaeriaceae</taxon>
        <taxon>Karstenula</taxon>
    </lineage>
</organism>
<keyword evidence="3" id="KW-1185">Reference proteome</keyword>